<dbReference type="InterPro" id="IPR038404">
    <property type="entry name" value="TRAP_DctP_sf"/>
</dbReference>
<sequence>MSTPIEIRMGGYGPSTTCFSKALKIIGDRVEARFGDAVKVRYVWNIMDLGYKAEDILWLVESGVLSVGYQSSSYLTDRVPEIGVVDLPFLFASNDEARGAMDGALGAWLAQRIEDKVGYRILGWFENGFRQISNRLRPVRTAADLAGMSIRVLPSDVQARTFALLGATPLRLDLTEAIARIKAGTLDAQENPLANTVTYHVHDFHRFHTVTNHFYVSRPVFFCRAQFDAWPKALQETMREAVAEAVAAQRVMTGEEDDDARRALDAAGCELIKPSAAELATFRDAVAPLLADARETYGAEAMRLVGR</sequence>
<dbReference type="Proteomes" id="UP000248863">
    <property type="component" value="Unassembled WGS sequence"/>
</dbReference>
<dbReference type="CDD" id="cd13603">
    <property type="entry name" value="PBP2_TRAP_Siap_TeaA_like"/>
    <property type="match status" value="1"/>
</dbReference>
<evidence type="ECO:0000313" key="4">
    <source>
        <dbReference type="EMBL" id="RAI32349.1"/>
    </source>
</evidence>
<dbReference type="EMBL" id="NPEU01000432">
    <property type="protein sequence ID" value="RAI32349.1"/>
    <property type="molecule type" value="Genomic_DNA"/>
</dbReference>
<dbReference type="PANTHER" id="PTHR33376">
    <property type="match status" value="1"/>
</dbReference>
<evidence type="ECO:0000256" key="2">
    <source>
        <dbReference type="ARBA" id="ARBA00022448"/>
    </source>
</evidence>
<keyword evidence="5" id="KW-1185">Reference proteome</keyword>
<dbReference type="InterPro" id="IPR018389">
    <property type="entry name" value="DctP_fam"/>
</dbReference>
<evidence type="ECO:0000256" key="1">
    <source>
        <dbReference type="ARBA" id="ARBA00009023"/>
    </source>
</evidence>
<accession>A0A327K0N4</accession>
<dbReference type="Pfam" id="PF03480">
    <property type="entry name" value="DctP"/>
    <property type="match status" value="1"/>
</dbReference>
<keyword evidence="2" id="KW-0813">Transport</keyword>
<organism evidence="4 5">
    <name type="scientific">Rhodoplanes elegans</name>
    <dbReference type="NCBI Taxonomy" id="29408"/>
    <lineage>
        <taxon>Bacteria</taxon>
        <taxon>Pseudomonadati</taxon>
        <taxon>Pseudomonadota</taxon>
        <taxon>Alphaproteobacteria</taxon>
        <taxon>Hyphomicrobiales</taxon>
        <taxon>Nitrobacteraceae</taxon>
        <taxon>Rhodoplanes</taxon>
    </lineage>
</organism>
<dbReference type="GO" id="GO:0055085">
    <property type="term" value="P:transmembrane transport"/>
    <property type="evidence" value="ECO:0007669"/>
    <property type="project" value="InterPro"/>
</dbReference>
<name>A0A327K0N4_9BRAD</name>
<comment type="similarity">
    <text evidence="1">Belongs to the bacterial solute-binding protein 7 family.</text>
</comment>
<protein>
    <recommendedName>
        <fullName evidence="6">C4-dicarboxylate ABC transporter substrate-binding protein</fullName>
    </recommendedName>
</protein>
<dbReference type="NCBIfam" id="NF037995">
    <property type="entry name" value="TRAP_S1"/>
    <property type="match status" value="1"/>
</dbReference>
<evidence type="ECO:0000313" key="5">
    <source>
        <dbReference type="Proteomes" id="UP000248863"/>
    </source>
</evidence>
<dbReference type="OrthoDB" id="8016675at2"/>
<dbReference type="AlphaFoldDB" id="A0A327K0N4"/>
<evidence type="ECO:0000256" key="3">
    <source>
        <dbReference type="ARBA" id="ARBA00022729"/>
    </source>
</evidence>
<keyword evidence="3" id="KW-0732">Signal</keyword>
<dbReference type="RefSeq" id="WP_111359654.1">
    <property type="nucleotide sequence ID" value="NZ_NHSK01000026.1"/>
</dbReference>
<dbReference type="Gene3D" id="3.40.190.170">
    <property type="entry name" value="Bacterial extracellular solute-binding protein, family 7"/>
    <property type="match status" value="1"/>
</dbReference>
<evidence type="ECO:0008006" key="6">
    <source>
        <dbReference type="Google" id="ProtNLM"/>
    </source>
</evidence>
<comment type="caution">
    <text evidence="4">The sequence shown here is derived from an EMBL/GenBank/DDBJ whole genome shotgun (WGS) entry which is preliminary data.</text>
</comment>
<dbReference type="PANTHER" id="PTHR33376:SF7">
    <property type="entry name" value="C4-DICARBOXYLATE-BINDING PROTEIN DCTB"/>
    <property type="match status" value="1"/>
</dbReference>
<reference evidence="4 5" key="1">
    <citation type="submission" date="2017-07" db="EMBL/GenBank/DDBJ databases">
        <title>Draft Genome Sequences of Select Purple Nonsulfur Bacteria.</title>
        <authorList>
            <person name="Lasarre B."/>
            <person name="Mckinlay J.B."/>
        </authorList>
    </citation>
    <scope>NUCLEOTIDE SEQUENCE [LARGE SCALE GENOMIC DNA]</scope>
    <source>
        <strain evidence="4 5">DSM 11907</strain>
    </source>
</reference>
<gene>
    <name evidence="4" type="ORF">CH338_24330</name>
</gene>
<proteinExistence type="inferred from homology"/>